<proteinExistence type="predicted"/>
<organism evidence="5 6">
    <name type="scientific">Chironomus riparius</name>
    <dbReference type="NCBI Taxonomy" id="315576"/>
    <lineage>
        <taxon>Eukaryota</taxon>
        <taxon>Metazoa</taxon>
        <taxon>Ecdysozoa</taxon>
        <taxon>Arthropoda</taxon>
        <taxon>Hexapoda</taxon>
        <taxon>Insecta</taxon>
        <taxon>Pterygota</taxon>
        <taxon>Neoptera</taxon>
        <taxon>Endopterygota</taxon>
        <taxon>Diptera</taxon>
        <taxon>Nematocera</taxon>
        <taxon>Chironomoidea</taxon>
        <taxon>Chironomidae</taxon>
        <taxon>Chironominae</taxon>
        <taxon>Chironomus</taxon>
    </lineage>
</organism>
<keyword evidence="1" id="KW-0539">Nucleus</keyword>
<dbReference type="PROSITE" id="PS51031">
    <property type="entry name" value="BESS"/>
    <property type="match status" value="1"/>
</dbReference>
<evidence type="ECO:0000259" key="3">
    <source>
        <dbReference type="PROSITE" id="PS51029"/>
    </source>
</evidence>
<dbReference type="AlphaFoldDB" id="A0A9N9S580"/>
<protein>
    <recommendedName>
        <fullName evidence="7">MADF domain-containing protein</fullName>
    </recommendedName>
</protein>
<dbReference type="GO" id="GO:0003677">
    <property type="term" value="F:DNA binding"/>
    <property type="evidence" value="ECO:0007669"/>
    <property type="project" value="InterPro"/>
</dbReference>
<dbReference type="Pfam" id="PF10545">
    <property type="entry name" value="MADF_DNA_bdg"/>
    <property type="match status" value="1"/>
</dbReference>
<comment type="subcellular location">
    <subcellularLocation>
        <location evidence="1">Nucleus</location>
    </subcellularLocation>
</comment>
<sequence>MAQKERWNESKTKNFINAYLQKPALWDASSNGYSQKAEKLKAYERLMDEFGLTLNEVRNKIRIYRTTYMQEKNKEATIANYVPRLSWYNDMKTSFKEGQVKSFAKSPMRRTELARAVKKEKEQHINADPVSPDMHFEFIDNDMETEDNNSIKAEQNSSVPTHIIIEPFEEEEEEEQEHHVRESNSFSKTSHNSDTKSKSSSLLSSNELFLQSLKSTLDNLPDEKNMRARIKIQEVLYTIMYEKP</sequence>
<feature type="region of interest" description="Disordered" evidence="2">
    <location>
        <begin position="170"/>
        <end position="202"/>
    </location>
</feature>
<dbReference type="PROSITE" id="PS51029">
    <property type="entry name" value="MADF"/>
    <property type="match status" value="1"/>
</dbReference>
<feature type="domain" description="MADF" evidence="3">
    <location>
        <begin position="14"/>
        <end position="101"/>
    </location>
</feature>
<keyword evidence="6" id="KW-1185">Reference proteome</keyword>
<dbReference type="SMART" id="SM00595">
    <property type="entry name" value="MADF"/>
    <property type="match status" value="1"/>
</dbReference>
<dbReference type="PANTHER" id="PTHR21505">
    <property type="entry name" value="MADF DOMAIN-CONTAINING PROTEIN-RELATED"/>
    <property type="match status" value="1"/>
</dbReference>
<dbReference type="Pfam" id="PF02944">
    <property type="entry name" value="BESS"/>
    <property type="match status" value="1"/>
</dbReference>
<evidence type="ECO:0000313" key="6">
    <source>
        <dbReference type="Proteomes" id="UP001153620"/>
    </source>
</evidence>
<evidence type="ECO:0000256" key="2">
    <source>
        <dbReference type="SAM" id="MobiDB-lite"/>
    </source>
</evidence>
<feature type="domain" description="BESS" evidence="4">
    <location>
        <begin position="203"/>
        <end position="242"/>
    </location>
</feature>
<dbReference type="InterPro" id="IPR006578">
    <property type="entry name" value="MADF-dom"/>
</dbReference>
<dbReference type="Proteomes" id="UP001153620">
    <property type="component" value="Chromosome 3"/>
</dbReference>
<evidence type="ECO:0000256" key="1">
    <source>
        <dbReference type="PROSITE-ProRule" id="PRU00371"/>
    </source>
</evidence>
<dbReference type="EMBL" id="OU895879">
    <property type="protein sequence ID" value="CAG9809744.1"/>
    <property type="molecule type" value="Genomic_DNA"/>
</dbReference>
<reference evidence="5" key="1">
    <citation type="submission" date="2022-01" db="EMBL/GenBank/DDBJ databases">
        <authorList>
            <person name="King R."/>
        </authorList>
    </citation>
    <scope>NUCLEOTIDE SEQUENCE</scope>
</reference>
<dbReference type="PANTHER" id="PTHR21505:SF12">
    <property type="entry name" value="MADF DOMAIN-CONTAINING PROTEIN-RELATED"/>
    <property type="match status" value="1"/>
</dbReference>
<evidence type="ECO:0000313" key="5">
    <source>
        <dbReference type="EMBL" id="CAG9809744.1"/>
    </source>
</evidence>
<gene>
    <name evidence="5" type="ORF">CHIRRI_LOCUS12564</name>
</gene>
<reference evidence="5" key="2">
    <citation type="submission" date="2022-10" db="EMBL/GenBank/DDBJ databases">
        <authorList>
            <consortium name="ENA_rothamsted_submissions"/>
            <consortium name="culmorum"/>
            <person name="King R."/>
        </authorList>
    </citation>
    <scope>NUCLEOTIDE SEQUENCE</scope>
</reference>
<dbReference type="InterPro" id="IPR004210">
    <property type="entry name" value="BESS_motif"/>
</dbReference>
<name>A0A9N9S580_9DIPT</name>
<evidence type="ECO:0008006" key="7">
    <source>
        <dbReference type="Google" id="ProtNLM"/>
    </source>
</evidence>
<dbReference type="OrthoDB" id="6629625at2759"/>
<accession>A0A9N9S580</accession>
<evidence type="ECO:0000259" key="4">
    <source>
        <dbReference type="PROSITE" id="PS51031"/>
    </source>
</evidence>
<dbReference type="GO" id="GO:0005634">
    <property type="term" value="C:nucleus"/>
    <property type="evidence" value="ECO:0007669"/>
    <property type="project" value="UniProtKB-SubCell"/>
</dbReference>